<sequence>MSDNNNNDNKYSDVSSDNISTNNSNNNTSSNKHIAEIITIALLAIVLIFFVVQCSRNKNESSSTSGTIAASSSYSGTTVPPVVVQNESGDQTEIADSEINFRNISFASSMDEIKALESKSDDTLDNPDDSSSVDGYTYLTYSFNGKNDPTAFGTVANVSDASASLVYVFKDNKLIEVRWQYGKLDASAYDSIIADASSQFGPATYSREYSNGYKESWWRTKDVLISFLYQDSGISIYYKTLK</sequence>
<keyword evidence="2" id="KW-1133">Transmembrane helix</keyword>
<comment type="caution">
    <text evidence="3">The sequence shown here is derived from an EMBL/GenBank/DDBJ whole genome shotgun (WGS) entry which is preliminary data.</text>
</comment>
<feature type="compositionally biased region" description="Low complexity" evidence="1">
    <location>
        <begin position="61"/>
        <end position="78"/>
    </location>
</feature>
<name>A0ABT2LZF9_9FIRM</name>
<dbReference type="RefSeq" id="WP_260978587.1">
    <property type="nucleotide sequence ID" value="NZ_JAODBU010000006.1"/>
</dbReference>
<dbReference type="Proteomes" id="UP001431199">
    <property type="component" value="Unassembled WGS sequence"/>
</dbReference>
<evidence type="ECO:0008006" key="5">
    <source>
        <dbReference type="Google" id="ProtNLM"/>
    </source>
</evidence>
<feature type="transmembrane region" description="Helical" evidence="2">
    <location>
        <begin position="33"/>
        <end position="52"/>
    </location>
</feature>
<accession>A0ABT2LZF9</accession>
<organism evidence="3 4">
    <name type="scientific">Eubacterium album</name>
    <dbReference type="NCBI Taxonomy" id="2978477"/>
    <lineage>
        <taxon>Bacteria</taxon>
        <taxon>Bacillati</taxon>
        <taxon>Bacillota</taxon>
        <taxon>Clostridia</taxon>
        <taxon>Eubacteriales</taxon>
        <taxon>Eubacteriaceae</taxon>
        <taxon>Eubacterium</taxon>
    </lineage>
</organism>
<reference evidence="3" key="1">
    <citation type="submission" date="2022-09" db="EMBL/GenBank/DDBJ databases">
        <title>Eubacterium sp. LFL-14 isolated from human feces.</title>
        <authorList>
            <person name="Liu F."/>
        </authorList>
    </citation>
    <scope>NUCLEOTIDE SEQUENCE</scope>
    <source>
        <strain evidence="3">LFL-14</strain>
    </source>
</reference>
<dbReference type="EMBL" id="JAODBU010000006">
    <property type="protein sequence ID" value="MCT7398679.1"/>
    <property type="molecule type" value="Genomic_DNA"/>
</dbReference>
<evidence type="ECO:0000256" key="1">
    <source>
        <dbReference type="SAM" id="MobiDB-lite"/>
    </source>
</evidence>
<feature type="region of interest" description="Disordered" evidence="1">
    <location>
        <begin position="1"/>
        <end position="28"/>
    </location>
</feature>
<gene>
    <name evidence="3" type="ORF">N5B56_06210</name>
</gene>
<feature type="region of interest" description="Disordered" evidence="1">
    <location>
        <begin position="58"/>
        <end position="83"/>
    </location>
</feature>
<keyword evidence="2" id="KW-0812">Transmembrane</keyword>
<keyword evidence="2" id="KW-0472">Membrane</keyword>
<protein>
    <recommendedName>
        <fullName evidence="5">Lipoprotein</fullName>
    </recommendedName>
</protein>
<keyword evidence="4" id="KW-1185">Reference proteome</keyword>
<proteinExistence type="predicted"/>
<evidence type="ECO:0000313" key="3">
    <source>
        <dbReference type="EMBL" id="MCT7398679.1"/>
    </source>
</evidence>
<evidence type="ECO:0000313" key="4">
    <source>
        <dbReference type="Proteomes" id="UP001431199"/>
    </source>
</evidence>
<evidence type="ECO:0000256" key="2">
    <source>
        <dbReference type="SAM" id="Phobius"/>
    </source>
</evidence>